<accession>A0ABP9ZD43</accession>
<evidence type="ECO:0000313" key="2">
    <source>
        <dbReference type="Proteomes" id="UP001473302"/>
    </source>
</evidence>
<name>A0ABP9ZD43_9FUNG</name>
<dbReference type="EMBL" id="BAABUK010000037">
    <property type="protein sequence ID" value="GAA5817022.1"/>
    <property type="molecule type" value="Genomic_DNA"/>
</dbReference>
<dbReference type="Proteomes" id="UP001473302">
    <property type="component" value="Unassembled WGS sequence"/>
</dbReference>
<comment type="caution">
    <text evidence="1">The sequence shown here is derived from an EMBL/GenBank/DDBJ whole genome shotgun (WGS) entry which is preliminary data.</text>
</comment>
<proteinExistence type="predicted"/>
<reference evidence="1 2" key="1">
    <citation type="submission" date="2024-04" db="EMBL/GenBank/DDBJ databases">
        <title>genome sequences of Mucor flavus KT1a and Helicostylum pulchrum KT1b strains isolated from the surface of a dry-aged beef.</title>
        <authorList>
            <person name="Toyotome T."/>
            <person name="Hosono M."/>
            <person name="Torimaru M."/>
            <person name="Fukuda K."/>
            <person name="Mikami N."/>
        </authorList>
    </citation>
    <scope>NUCLEOTIDE SEQUENCE [LARGE SCALE GENOMIC DNA]</scope>
    <source>
        <strain evidence="1 2">KT1a</strain>
    </source>
</reference>
<protein>
    <submittedName>
        <fullName evidence="1">Uncharacterized protein</fullName>
    </submittedName>
</protein>
<organism evidence="1 2">
    <name type="scientific">Mucor flavus</name>
    <dbReference type="NCBI Taxonomy" id="439312"/>
    <lineage>
        <taxon>Eukaryota</taxon>
        <taxon>Fungi</taxon>
        <taxon>Fungi incertae sedis</taxon>
        <taxon>Mucoromycota</taxon>
        <taxon>Mucoromycotina</taxon>
        <taxon>Mucoromycetes</taxon>
        <taxon>Mucorales</taxon>
        <taxon>Mucorineae</taxon>
        <taxon>Mucoraceae</taxon>
        <taxon>Mucor</taxon>
    </lineage>
</organism>
<keyword evidence="2" id="KW-1185">Reference proteome</keyword>
<gene>
    <name evidence="1" type="ORF">MFLAVUS_010557</name>
</gene>
<evidence type="ECO:0000313" key="1">
    <source>
        <dbReference type="EMBL" id="GAA5817022.1"/>
    </source>
</evidence>
<sequence length="102" mass="12116">MQAYFCRLTNYEIHNDVLPSPWLMFASEKPLSDWEEEDFIRFYDGNDVSETKRRGLQASFLYCLNCIILQDQDVPDDIKEIVKMKQKDIRVSKTKRSGKIVY</sequence>